<dbReference type="AlphaFoldDB" id="A0A1X4G498"/>
<dbReference type="Gene3D" id="2.60.40.420">
    <property type="entry name" value="Cupredoxins - blue copper proteins"/>
    <property type="match status" value="2"/>
</dbReference>
<gene>
    <name evidence="4" type="ORF">B9H04_17355</name>
</gene>
<evidence type="ECO:0000313" key="4">
    <source>
        <dbReference type="EMBL" id="OSO89374.1"/>
    </source>
</evidence>
<dbReference type="GO" id="GO:0005507">
    <property type="term" value="F:copper ion binding"/>
    <property type="evidence" value="ECO:0007669"/>
    <property type="project" value="InterPro"/>
</dbReference>
<dbReference type="GO" id="GO:0009055">
    <property type="term" value="F:electron transfer activity"/>
    <property type="evidence" value="ECO:0007669"/>
    <property type="project" value="InterPro"/>
</dbReference>
<organism evidence="4 5">
    <name type="scientific">Halorubrum ezzemoulense DSM 17463</name>
    <dbReference type="NCBI Taxonomy" id="1121945"/>
    <lineage>
        <taxon>Archaea</taxon>
        <taxon>Methanobacteriati</taxon>
        <taxon>Methanobacteriota</taxon>
        <taxon>Stenosarchaea group</taxon>
        <taxon>Halobacteria</taxon>
        <taxon>Halobacteriales</taxon>
        <taxon>Haloferacaceae</taxon>
        <taxon>Halorubrum</taxon>
    </lineage>
</organism>
<accession>A0A1X4G498</accession>
<feature type="domain" description="Blue (type 1) copper" evidence="3">
    <location>
        <begin position="126"/>
        <end position="209"/>
    </location>
</feature>
<protein>
    <submittedName>
        <fullName evidence="4">Halocyanin</fullName>
    </submittedName>
</protein>
<reference evidence="4 5" key="1">
    <citation type="submission" date="2017-04" db="EMBL/GenBank/DDBJ databases">
        <title>MLSA of the genus Halorubrum.</title>
        <authorList>
            <person name="De La Haba R."/>
            <person name="Sanchez-Porro C."/>
            <person name="Infante-Dominguez C."/>
            <person name="Ventosa A."/>
        </authorList>
    </citation>
    <scope>NUCLEOTIDE SEQUENCE [LARGE SCALE GENOMIC DNA]</scope>
    <source>
        <strain evidence="4 5">DSM 17463</strain>
    </source>
</reference>
<dbReference type="PANTHER" id="PTHR36507">
    <property type="entry name" value="BLL1555 PROTEIN"/>
    <property type="match status" value="1"/>
</dbReference>
<proteinExistence type="predicted"/>
<dbReference type="InterPro" id="IPR052721">
    <property type="entry name" value="ET_Amicyanin"/>
</dbReference>
<feature type="domain" description="Blue (type 1) copper" evidence="3">
    <location>
        <begin position="10"/>
        <end position="85"/>
    </location>
</feature>
<evidence type="ECO:0000256" key="2">
    <source>
        <dbReference type="ARBA" id="ARBA00023008"/>
    </source>
</evidence>
<dbReference type="PANTHER" id="PTHR36507:SF1">
    <property type="entry name" value="BLL1555 PROTEIN"/>
    <property type="match status" value="1"/>
</dbReference>
<evidence type="ECO:0000313" key="5">
    <source>
        <dbReference type="Proteomes" id="UP000193587"/>
    </source>
</evidence>
<dbReference type="CDD" id="cd04220">
    <property type="entry name" value="Halocyanin"/>
    <property type="match status" value="1"/>
</dbReference>
<evidence type="ECO:0000256" key="1">
    <source>
        <dbReference type="ARBA" id="ARBA00022723"/>
    </source>
</evidence>
<comment type="caution">
    <text evidence="4">The sequence shown here is derived from an EMBL/GenBank/DDBJ whole genome shotgun (WGS) entry which is preliminary data.</text>
</comment>
<dbReference type="InterPro" id="IPR017533">
    <property type="entry name" value="Halocyanin"/>
</dbReference>
<keyword evidence="1" id="KW-0479">Metal-binding</keyword>
<dbReference type="STRING" id="1121945.GCA_000421805_03505"/>
<dbReference type="EMBL" id="NEDJ01000122">
    <property type="protein sequence ID" value="OSO89374.1"/>
    <property type="molecule type" value="Genomic_DNA"/>
</dbReference>
<dbReference type="Proteomes" id="UP000193587">
    <property type="component" value="Unassembled WGS sequence"/>
</dbReference>
<dbReference type="InterPro" id="IPR008972">
    <property type="entry name" value="Cupredoxin"/>
</dbReference>
<dbReference type="NCBIfam" id="TIGR03102">
    <property type="entry name" value="halo_cynanin"/>
    <property type="match status" value="1"/>
</dbReference>
<dbReference type="SUPFAM" id="SSF49503">
    <property type="entry name" value="Cupredoxins"/>
    <property type="match status" value="2"/>
</dbReference>
<name>A0A1X4G498_HALEZ</name>
<dbReference type="InterPro" id="IPR000923">
    <property type="entry name" value="BlueCu_1"/>
</dbReference>
<evidence type="ECO:0000259" key="3">
    <source>
        <dbReference type="Pfam" id="PF00127"/>
    </source>
</evidence>
<dbReference type="Pfam" id="PF00127">
    <property type="entry name" value="Copper-bind"/>
    <property type="match status" value="2"/>
</dbReference>
<sequence length="209" mass="22433">MYLGVSNTKSFSLPAIKVAPDTTVTWEWIGDSAEYNVVATDGTFDSGQPVSGPGTTFEYTFDAEGTYKYVSEPHADAGMKGVVVVDTAPSSEYPTVDKWLAGTNEYDGTITDQTDTDLIEITTGAKGNGSHLAFNPHAVKVSTGTTIRWSWTGKGGGHNIVFEDGNFGSESVHAESGIHFEETFSETGVFRYACKPHHDLGHRGAIIVE</sequence>
<keyword evidence="2" id="KW-0186">Copper</keyword>